<feature type="region of interest" description="Disordered" evidence="1">
    <location>
        <begin position="30"/>
        <end position="76"/>
    </location>
</feature>
<feature type="domain" description="Bacterial spore germination immunoglobulin-like" evidence="3">
    <location>
        <begin position="78"/>
        <end position="156"/>
    </location>
</feature>
<keyword evidence="2" id="KW-0732">Signal</keyword>
<comment type="caution">
    <text evidence="4">The sequence shown here is derived from an EMBL/GenBank/DDBJ whole genome shotgun (WGS) entry which is preliminary data.</text>
</comment>
<dbReference type="InterPro" id="IPR018911">
    <property type="entry name" value="Gmad2_Ig-like_dom"/>
</dbReference>
<feature type="compositionally biased region" description="Low complexity" evidence="1">
    <location>
        <begin position="38"/>
        <end position="48"/>
    </location>
</feature>
<sequence>MTASPFRLRRTTALAAGALALSVALTACGEDDTTGTVSEPETSATPSETPDPEPTETPSPSEPAASPTTYADDTGRITVTSIPSDDVVSSPFEVSGEANVFEANVRWQLLRGEEVVEDGFTTAEFAMEMAPYSFTVEAEPGDYTLVVFEEDASDGEGNAPPRVEIPITVG</sequence>
<evidence type="ECO:0000256" key="2">
    <source>
        <dbReference type="SAM" id="SignalP"/>
    </source>
</evidence>
<dbReference type="RefSeq" id="WP_068117674.1">
    <property type="nucleotide sequence ID" value="NZ_CCXJ01000099.1"/>
</dbReference>
<reference evidence="4 5" key="1">
    <citation type="submission" date="2023-07" db="EMBL/GenBank/DDBJ databases">
        <title>Sequencing the genomes of 1000 actinobacteria strains.</title>
        <authorList>
            <person name="Klenk H.-P."/>
        </authorList>
    </citation>
    <scope>NUCLEOTIDE SEQUENCE [LARGE SCALE GENOMIC DNA]</scope>
    <source>
        <strain evidence="4 5">GD13</strain>
    </source>
</reference>
<evidence type="ECO:0000313" key="5">
    <source>
        <dbReference type="Proteomes" id="UP001240447"/>
    </source>
</evidence>
<feature type="chain" id="PRO_5045055526" description="Bacterial spore germination immunoglobulin-like domain-containing protein" evidence="2">
    <location>
        <begin position="30"/>
        <end position="170"/>
    </location>
</feature>
<evidence type="ECO:0000256" key="1">
    <source>
        <dbReference type="SAM" id="MobiDB-lite"/>
    </source>
</evidence>
<dbReference type="Proteomes" id="UP001240447">
    <property type="component" value="Unassembled WGS sequence"/>
</dbReference>
<evidence type="ECO:0000313" key="4">
    <source>
        <dbReference type="EMBL" id="MDP9822420.1"/>
    </source>
</evidence>
<proteinExistence type="predicted"/>
<accession>A0ABT9NQT3</accession>
<name>A0ABT9NQT3_9ACTN</name>
<gene>
    <name evidence="4" type="ORF">J2S59_002229</name>
</gene>
<evidence type="ECO:0000259" key="3">
    <source>
        <dbReference type="Pfam" id="PF10648"/>
    </source>
</evidence>
<dbReference type="EMBL" id="JAUSQM010000001">
    <property type="protein sequence ID" value="MDP9822420.1"/>
    <property type="molecule type" value="Genomic_DNA"/>
</dbReference>
<organism evidence="4 5">
    <name type="scientific">Nocardioides massiliensis</name>
    <dbReference type="NCBI Taxonomy" id="1325935"/>
    <lineage>
        <taxon>Bacteria</taxon>
        <taxon>Bacillati</taxon>
        <taxon>Actinomycetota</taxon>
        <taxon>Actinomycetes</taxon>
        <taxon>Propionibacteriales</taxon>
        <taxon>Nocardioidaceae</taxon>
        <taxon>Nocardioides</taxon>
    </lineage>
</organism>
<feature type="signal peptide" evidence="2">
    <location>
        <begin position="1"/>
        <end position="29"/>
    </location>
</feature>
<keyword evidence="5" id="KW-1185">Reference proteome</keyword>
<dbReference type="PROSITE" id="PS51257">
    <property type="entry name" value="PROKAR_LIPOPROTEIN"/>
    <property type="match status" value="1"/>
</dbReference>
<protein>
    <recommendedName>
        <fullName evidence="3">Bacterial spore germination immunoglobulin-like domain-containing protein</fullName>
    </recommendedName>
</protein>
<dbReference type="Pfam" id="PF10648">
    <property type="entry name" value="Gmad2"/>
    <property type="match status" value="1"/>
</dbReference>